<dbReference type="OrthoDB" id="4960012at2759"/>
<accession>A0A8H4NK88</accession>
<comment type="caution">
    <text evidence="1">The sequence shown here is derived from an EMBL/GenBank/DDBJ whole genome shotgun (WGS) entry which is preliminary data.</text>
</comment>
<organism evidence="1 2">
    <name type="scientific">Fusarium acutatum</name>
    <dbReference type="NCBI Taxonomy" id="78861"/>
    <lineage>
        <taxon>Eukaryota</taxon>
        <taxon>Fungi</taxon>
        <taxon>Dikarya</taxon>
        <taxon>Ascomycota</taxon>
        <taxon>Pezizomycotina</taxon>
        <taxon>Sordariomycetes</taxon>
        <taxon>Hypocreomycetidae</taxon>
        <taxon>Hypocreales</taxon>
        <taxon>Nectriaceae</taxon>
        <taxon>Fusarium</taxon>
        <taxon>Fusarium fujikuroi species complex</taxon>
    </lineage>
</organism>
<evidence type="ECO:0000313" key="2">
    <source>
        <dbReference type="Proteomes" id="UP000536711"/>
    </source>
</evidence>
<gene>
    <name evidence="1" type="ORF">FACUT_11572</name>
</gene>
<reference evidence="1 2" key="1">
    <citation type="submission" date="2020-01" db="EMBL/GenBank/DDBJ databases">
        <title>Identification and distribution of gene clusters putatively required for synthesis of sphingolipid metabolism inhibitors in phylogenetically diverse species of the filamentous fungus Fusarium.</title>
        <authorList>
            <person name="Kim H.-S."/>
            <person name="Busman M."/>
            <person name="Brown D.W."/>
            <person name="Divon H."/>
            <person name="Uhlig S."/>
            <person name="Proctor R.H."/>
        </authorList>
    </citation>
    <scope>NUCLEOTIDE SEQUENCE [LARGE SCALE GENOMIC DNA]</scope>
    <source>
        <strain evidence="1 2">NRRL 13308</strain>
    </source>
</reference>
<protein>
    <submittedName>
        <fullName evidence="1">Infection structure specific</fullName>
    </submittedName>
</protein>
<sequence length="210" mass="22066">MQTKYLPIIAAAAATGASAGDVQHVDVVHIFETLRVAEHIPNLSPNKRNINALFARDSNDACQSSATSILRDIPTLGASLASWAVSATQADKCTLMAPSSVSSALMSYYTSVANWQMEKGDDFNKFLQNCVSQDELDKILEGLGPKCSKAGTVIFTAASTTQTIDMQTAIPSYTPMPVPTKAGNDASPPHDISMFAAAAAACVAGFMFAA</sequence>
<evidence type="ECO:0000313" key="1">
    <source>
        <dbReference type="EMBL" id="KAF4419114.1"/>
    </source>
</evidence>
<name>A0A8H4NK88_9HYPO</name>
<dbReference type="AlphaFoldDB" id="A0A8H4NK88"/>
<dbReference type="EMBL" id="JAADJF010000388">
    <property type="protein sequence ID" value="KAF4419114.1"/>
    <property type="molecule type" value="Genomic_DNA"/>
</dbReference>
<proteinExistence type="predicted"/>
<dbReference type="Proteomes" id="UP000536711">
    <property type="component" value="Unassembled WGS sequence"/>
</dbReference>
<keyword evidence="2" id="KW-1185">Reference proteome</keyword>